<dbReference type="PANTHER" id="PTHR30483:SF6">
    <property type="entry name" value="PERIPLASMIC BINDING PROTEIN OF ABC TRANSPORTER FOR NATURAL AMINO ACIDS"/>
    <property type="match status" value="1"/>
</dbReference>
<evidence type="ECO:0000313" key="5">
    <source>
        <dbReference type="EMBL" id="AEB08207.1"/>
    </source>
</evidence>
<evidence type="ECO:0000259" key="4">
    <source>
        <dbReference type="Pfam" id="PF13458"/>
    </source>
</evidence>
<dbReference type="Gene3D" id="3.40.50.2300">
    <property type="match status" value="2"/>
</dbReference>
<dbReference type="InterPro" id="IPR051010">
    <property type="entry name" value="BCAA_transport"/>
</dbReference>
<dbReference type="Proteomes" id="UP000000483">
    <property type="component" value="Chromosome"/>
</dbReference>
<feature type="chain" id="PRO_5003286946" evidence="3">
    <location>
        <begin position="23"/>
        <end position="383"/>
    </location>
</feature>
<evidence type="ECO:0000256" key="1">
    <source>
        <dbReference type="ARBA" id="ARBA00010062"/>
    </source>
</evidence>
<dbReference type="InterPro" id="IPR028081">
    <property type="entry name" value="Leu-bd"/>
</dbReference>
<feature type="signal peptide" evidence="3">
    <location>
        <begin position="1"/>
        <end position="22"/>
    </location>
</feature>
<feature type="domain" description="Leucine-binding protein" evidence="4">
    <location>
        <begin position="30"/>
        <end position="373"/>
    </location>
</feature>
<comment type="similarity">
    <text evidence="1">Belongs to the leucine-binding protein family.</text>
</comment>
<dbReference type="SUPFAM" id="SSF53822">
    <property type="entry name" value="Periplasmic binding protein-like I"/>
    <property type="match status" value="1"/>
</dbReference>
<accession>F2NEL7</accession>
<dbReference type="EMBL" id="CP002629">
    <property type="protein sequence ID" value="AEB08207.1"/>
    <property type="molecule type" value="Genomic_DNA"/>
</dbReference>
<evidence type="ECO:0000313" key="6">
    <source>
        <dbReference type="Proteomes" id="UP000000483"/>
    </source>
</evidence>
<sequence>MQRGKWPFMCLVWLVFSLICCGCSTRTEPEVRLGINAELTGSKPTVGDSCKKAAEYLAAQINQGGGLKVGNKALPVRLFIEDNEDKAESAAAAAQKLINQNNVLAIIGPNASGNAIPAARICEDNGVIMISPWSTNPKTTEGKKFIFRACFIDDFQGQVMAKFARQKLRVGTAAVLYDVASEYNKGIAEFFKKFFEADGGKVVAFASYTTGDKDFSSQLTTIKATNPQLLFLPNYYNEVPLQVKQARNQGLIGDIIGSDSWGSQELLKLGGQELEGAYFSTHYAPDLASPRAQKFISEYETCYGKKPDDVAALTYDAGLLLCQAIIQAGSLDRGKVRDALAQITEYEGVTGRMTFRGSGDPIKSAVILQIRDGQFKYFATVQP</sequence>
<keyword evidence="2 3" id="KW-0732">Signal</keyword>
<dbReference type="AlphaFoldDB" id="F2NEL7"/>
<evidence type="ECO:0000256" key="2">
    <source>
        <dbReference type="ARBA" id="ARBA00022729"/>
    </source>
</evidence>
<keyword evidence="5" id="KW-0675">Receptor</keyword>
<proteinExistence type="inferred from homology"/>
<dbReference type="KEGG" id="dao:Desac_0316"/>
<organism evidence="5 6">
    <name type="scientific">Desulfobacca acetoxidans (strain ATCC 700848 / DSM 11109 / ASRB2)</name>
    <dbReference type="NCBI Taxonomy" id="880072"/>
    <lineage>
        <taxon>Bacteria</taxon>
        <taxon>Pseudomonadati</taxon>
        <taxon>Thermodesulfobacteriota</taxon>
        <taxon>Desulfobaccia</taxon>
        <taxon>Desulfobaccales</taxon>
        <taxon>Desulfobaccaceae</taxon>
        <taxon>Desulfobacca</taxon>
    </lineage>
</organism>
<dbReference type="eggNOG" id="COG0683">
    <property type="taxonomic scope" value="Bacteria"/>
</dbReference>
<keyword evidence="6" id="KW-1185">Reference proteome</keyword>
<dbReference type="HOGENOM" id="CLU_027128_6_1_7"/>
<evidence type="ECO:0000256" key="3">
    <source>
        <dbReference type="SAM" id="SignalP"/>
    </source>
</evidence>
<dbReference type="CDD" id="cd06347">
    <property type="entry name" value="PBP1_ABC_LivK_ligand_binding-like"/>
    <property type="match status" value="1"/>
</dbReference>
<protein>
    <submittedName>
        <fullName evidence="5">Extracellular ligand-binding receptor</fullName>
    </submittedName>
</protein>
<reference evidence="5 6" key="1">
    <citation type="journal article" date="2011" name="Stand. Genomic Sci.">
        <title>Complete genome sequence of the acetate-degrading sulfate reducer Desulfobacca acetoxidans type strain (ASRB2).</title>
        <authorList>
            <person name="Goker M."/>
            <person name="Teshima H."/>
            <person name="Lapidus A."/>
            <person name="Nolan M."/>
            <person name="Lucas S."/>
            <person name="Hammon N."/>
            <person name="Deshpande S."/>
            <person name="Cheng J.F."/>
            <person name="Tapia R."/>
            <person name="Han C."/>
            <person name="Goodwin L."/>
            <person name="Pitluck S."/>
            <person name="Huntemann M."/>
            <person name="Liolios K."/>
            <person name="Ivanova N."/>
            <person name="Pagani I."/>
            <person name="Mavromatis K."/>
            <person name="Ovchinikova G."/>
            <person name="Pati A."/>
            <person name="Chen A."/>
            <person name="Palaniappan K."/>
            <person name="Land M."/>
            <person name="Hauser L."/>
            <person name="Brambilla E.M."/>
            <person name="Rohde M."/>
            <person name="Spring S."/>
            <person name="Detter J.C."/>
            <person name="Woyke T."/>
            <person name="Bristow J."/>
            <person name="Eisen J.A."/>
            <person name="Markowitz V."/>
            <person name="Hugenholtz P."/>
            <person name="Kyrpides N.C."/>
            <person name="Klenk H.P."/>
        </authorList>
    </citation>
    <scope>NUCLEOTIDE SEQUENCE [LARGE SCALE GENOMIC DNA]</scope>
    <source>
        <strain evidence="6">ATCC 700848 / DSM 11109 / ASRB2</strain>
    </source>
</reference>
<dbReference type="InterPro" id="IPR028082">
    <property type="entry name" value="Peripla_BP_I"/>
</dbReference>
<dbReference type="STRING" id="880072.Desac_0316"/>
<gene>
    <name evidence="5" type="ordered locus">Desac_0316</name>
</gene>
<dbReference type="PANTHER" id="PTHR30483">
    <property type="entry name" value="LEUCINE-SPECIFIC-BINDING PROTEIN"/>
    <property type="match status" value="1"/>
</dbReference>
<reference evidence="6" key="2">
    <citation type="submission" date="2011-03" db="EMBL/GenBank/DDBJ databases">
        <title>The complete genome of Desulfobacca acetoxidans DSM 11109.</title>
        <authorList>
            <consortium name="US DOE Joint Genome Institute (JGI-PGF)"/>
            <person name="Lucas S."/>
            <person name="Copeland A."/>
            <person name="Lapidus A."/>
            <person name="Bruce D."/>
            <person name="Goodwin L."/>
            <person name="Pitluck S."/>
            <person name="Peters L."/>
            <person name="Kyrpides N."/>
            <person name="Mavromatis K."/>
            <person name="Ivanova N."/>
            <person name="Ovchinnikova G."/>
            <person name="Teshima H."/>
            <person name="Detter J.C."/>
            <person name="Han C."/>
            <person name="Land M."/>
            <person name="Hauser L."/>
            <person name="Markowitz V."/>
            <person name="Cheng J.-F."/>
            <person name="Hugenholtz P."/>
            <person name="Woyke T."/>
            <person name="Wu D."/>
            <person name="Spring S."/>
            <person name="Schueler E."/>
            <person name="Brambilla E."/>
            <person name="Klenk H.-P."/>
            <person name="Eisen J.A."/>
        </authorList>
    </citation>
    <scope>NUCLEOTIDE SEQUENCE [LARGE SCALE GENOMIC DNA]</scope>
    <source>
        <strain evidence="6">ATCC 700848 / DSM 11109 / ASRB2</strain>
    </source>
</reference>
<dbReference type="Pfam" id="PF13458">
    <property type="entry name" value="Peripla_BP_6"/>
    <property type="match status" value="1"/>
</dbReference>
<name>F2NEL7_DESAR</name>